<proteinExistence type="inferred from homology"/>
<organism evidence="2 3">
    <name type="scientific">Acropora cervicornis</name>
    <name type="common">Staghorn coral</name>
    <dbReference type="NCBI Taxonomy" id="6130"/>
    <lineage>
        <taxon>Eukaryota</taxon>
        <taxon>Metazoa</taxon>
        <taxon>Cnidaria</taxon>
        <taxon>Anthozoa</taxon>
        <taxon>Hexacorallia</taxon>
        <taxon>Scleractinia</taxon>
        <taxon>Astrocoeniina</taxon>
        <taxon>Acroporidae</taxon>
        <taxon>Acropora</taxon>
    </lineage>
</organism>
<dbReference type="PANTHER" id="PTHR14894:SF0">
    <property type="entry name" value="CDK5 REGULATORY SUBUNIT-ASSOCIATED PROTEIN 3"/>
    <property type="match status" value="1"/>
</dbReference>
<reference evidence="2" key="2">
    <citation type="journal article" date="2023" name="Science">
        <title>Genomic signatures of disease resistance in endangered staghorn corals.</title>
        <authorList>
            <person name="Vollmer S.V."/>
            <person name="Selwyn J.D."/>
            <person name="Despard B.A."/>
            <person name="Roesel C.L."/>
        </authorList>
    </citation>
    <scope>NUCLEOTIDE SEQUENCE</scope>
    <source>
        <strain evidence="2">K2</strain>
    </source>
</reference>
<dbReference type="GO" id="GO:0007346">
    <property type="term" value="P:regulation of mitotic cell cycle"/>
    <property type="evidence" value="ECO:0007669"/>
    <property type="project" value="TreeGrafter"/>
</dbReference>
<sequence length="120" mass="13892">MIQMQSLESISSMEAAVTDILTTLTSMKMHNLFLLKTSPRYLDRLVDSLQQKLKISEKMVSSRKIVVEKRQTAAKEQMNLEPKLDIIRSKTKELQRQVAEEISKKYKNRPVNIMGEINII</sequence>
<dbReference type="AlphaFoldDB" id="A0AAD9Q7H3"/>
<dbReference type="Proteomes" id="UP001249851">
    <property type="component" value="Unassembled WGS sequence"/>
</dbReference>
<keyword evidence="3" id="KW-1185">Reference proteome</keyword>
<reference evidence="2" key="1">
    <citation type="journal article" date="2023" name="G3 (Bethesda)">
        <title>Whole genome assembly and annotation of the endangered Caribbean coral Acropora cervicornis.</title>
        <authorList>
            <person name="Selwyn J.D."/>
            <person name="Vollmer S.V."/>
        </authorList>
    </citation>
    <scope>NUCLEOTIDE SEQUENCE</scope>
    <source>
        <strain evidence="2">K2</strain>
    </source>
</reference>
<comment type="caution">
    <text evidence="2">The sequence shown here is derived from an EMBL/GenBank/DDBJ whole genome shotgun (WGS) entry which is preliminary data.</text>
</comment>
<protein>
    <submittedName>
        <fullName evidence="2">CDK5 regulatory subunit-associated protein 3</fullName>
    </submittedName>
</protein>
<name>A0AAD9Q7H3_ACRCE</name>
<evidence type="ECO:0000313" key="3">
    <source>
        <dbReference type="Proteomes" id="UP001249851"/>
    </source>
</evidence>
<dbReference type="InterPro" id="IPR008491">
    <property type="entry name" value="CDK5RAP3"/>
</dbReference>
<dbReference type="Pfam" id="PF05600">
    <property type="entry name" value="CDK5RAP3"/>
    <property type="match status" value="1"/>
</dbReference>
<dbReference type="PANTHER" id="PTHR14894">
    <property type="entry name" value="CDK5 REGULATORY SUBUNIT-ASSOCIATED PROTEIN 3"/>
    <property type="match status" value="1"/>
</dbReference>
<accession>A0AAD9Q7H3</accession>
<dbReference type="EMBL" id="JARQWQ010000060">
    <property type="protein sequence ID" value="KAK2555745.1"/>
    <property type="molecule type" value="Genomic_DNA"/>
</dbReference>
<comment type="similarity">
    <text evidence="1">Belongs to the CDK5RAP3 family.</text>
</comment>
<evidence type="ECO:0000256" key="1">
    <source>
        <dbReference type="ARBA" id="ARBA00007478"/>
    </source>
</evidence>
<gene>
    <name evidence="2" type="ORF">P5673_022313</name>
</gene>
<evidence type="ECO:0000313" key="2">
    <source>
        <dbReference type="EMBL" id="KAK2555745.1"/>
    </source>
</evidence>
<dbReference type="GO" id="GO:0012505">
    <property type="term" value="C:endomembrane system"/>
    <property type="evidence" value="ECO:0007669"/>
    <property type="project" value="TreeGrafter"/>
</dbReference>